<evidence type="ECO:0000313" key="1">
    <source>
        <dbReference type="EMBL" id="JAP94695.1"/>
    </source>
</evidence>
<dbReference type="EMBL" id="GDID01001911">
    <property type="protein sequence ID" value="JAP94695.1"/>
    <property type="molecule type" value="Transcribed_RNA"/>
</dbReference>
<organism evidence="1">
    <name type="scientific">Trepomonas sp. PC1</name>
    <dbReference type="NCBI Taxonomy" id="1076344"/>
    <lineage>
        <taxon>Eukaryota</taxon>
        <taxon>Metamonada</taxon>
        <taxon>Diplomonadida</taxon>
        <taxon>Hexamitidae</taxon>
        <taxon>Hexamitinae</taxon>
        <taxon>Trepomonas</taxon>
    </lineage>
</organism>
<name>A0A146KGD1_9EUKA</name>
<dbReference type="AlphaFoldDB" id="A0A146KGD1"/>
<dbReference type="SUPFAM" id="SSF48403">
    <property type="entry name" value="Ankyrin repeat"/>
    <property type="match status" value="1"/>
</dbReference>
<dbReference type="InterPro" id="IPR036770">
    <property type="entry name" value="Ankyrin_rpt-contain_sf"/>
</dbReference>
<protein>
    <recommendedName>
        <fullName evidence="2">Ankyrin repeat-containing protein</fullName>
    </recommendedName>
</protein>
<gene>
    <name evidence="1" type="ORF">TPC1_12565</name>
</gene>
<evidence type="ECO:0008006" key="2">
    <source>
        <dbReference type="Google" id="ProtNLM"/>
    </source>
</evidence>
<reference evidence="1" key="1">
    <citation type="submission" date="2015-07" db="EMBL/GenBank/DDBJ databases">
        <title>Adaptation to a free-living lifestyle via gene acquisitions in the diplomonad Trepomonas sp. PC1.</title>
        <authorList>
            <person name="Xu F."/>
            <person name="Jerlstrom-Hultqvist J."/>
            <person name="Kolisko M."/>
            <person name="Simpson A.G.B."/>
            <person name="Roger A.J."/>
            <person name="Svard S.G."/>
            <person name="Andersson J.O."/>
        </authorList>
    </citation>
    <scope>NUCLEOTIDE SEQUENCE</scope>
    <source>
        <strain evidence="1">PC1</strain>
    </source>
</reference>
<proteinExistence type="predicted"/>
<dbReference type="Gene3D" id="1.25.40.20">
    <property type="entry name" value="Ankyrin repeat-containing domain"/>
    <property type="match status" value="1"/>
</dbReference>
<sequence>MKNCFKTNDSQQNMWFDVCKTSEIGVIDILQDKYLQSVDKRPFKILSINDQHEQPDVTIPGVTALFYAAYYGHKELFTKLLKHEIGCKTKQDLYLPTNEYVKPFQQYIRDLSVQVMFDRHQIQSYSFIPSDSTILQFCAYIHRIDFIELIFEGSTDFSHILNHKNSGAQNLLFLLLKYDKSFSKMAKYVTLFNGQVKYENHLGENVANLAVKCSPKKLSFVLAITDPINYDFAVKKLKELVDVQILEKQMIIRDFIQKCQMKDFSDETRKRALHDQVYLNKDNLAQFGTEESLSFLNKIYDISQNSSFQTEIEEYKQQPVQKEQTTKRLLSMASYVKKSSYRASESEQFQVQQTVLTHHRQNNEDSDLFCRQYNQILYIDS</sequence>
<accession>A0A146KGD1</accession>